<evidence type="ECO:0000313" key="3">
    <source>
        <dbReference type="Proteomes" id="UP000324222"/>
    </source>
</evidence>
<name>A0A5B7K464_PORTR</name>
<sequence>MTSAKSNKKQEAVFLPYSCIDVYWGHIYTVQPNPLSTDVGGRQQRGEEVEKGGEKKEGETQEENGKKRIWKGRVKWRKERVWK</sequence>
<feature type="compositionally biased region" description="Basic and acidic residues" evidence="1">
    <location>
        <begin position="44"/>
        <end position="66"/>
    </location>
</feature>
<reference evidence="2 3" key="1">
    <citation type="submission" date="2019-05" db="EMBL/GenBank/DDBJ databases">
        <title>Another draft genome of Portunus trituberculatus and its Hox gene families provides insights of decapod evolution.</title>
        <authorList>
            <person name="Jeong J.-H."/>
            <person name="Song I."/>
            <person name="Kim S."/>
            <person name="Choi T."/>
            <person name="Kim D."/>
            <person name="Ryu S."/>
            <person name="Kim W."/>
        </authorList>
    </citation>
    <scope>NUCLEOTIDE SEQUENCE [LARGE SCALE GENOMIC DNA]</scope>
    <source>
        <tissue evidence="2">Muscle</tissue>
    </source>
</reference>
<dbReference type="Proteomes" id="UP000324222">
    <property type="component" value="Unassembled WGS sequence"/>
</dbReference>
<feature type="region of interest" description="Disordered" evidence="1">
    <location>
        <begin position="34"/>
        <end position="67"/>
    </location>
</feature>
<dbReference type="EMBL" id="VSRR010128288">
    <property type="protein sequence ID" value="MPD01716.1"/>
    <property type="molecule type" value="Genomic_DNA"/>
</dbReference>
<proteinExistence type="predicted"/>
<evidence type="ECO:0000313" key="2">
    <source>
        <dbReference type="EMBL" id="MPD01716.1"/>
    </source>
</evidence>
<organism evidence="2 3">
    <name type="scientific">Portunus trituberculatus</name>
    <name type="common">Swimming crab</name>
    <name type="synonym">Neptunus trituberculatus</name>
    <dbReference type="NCBI Taxonomy" id="210409"/>
    <lineage>
        <taxon>Eukaryota</taxon>
        <taxon>Metazoa</taxon>
        <taxon>Ecdysozoa</taxon>
        <taxon>Arthropoda</taxon>
        <taxon>Crustacea</taxon>
        <taxon>Multicrustacea</taxon>
        <taxon>Malacostraca</taxon>
        <taxon>Eumalacostraca</taxon>
        <taxon>Eucarida</taxon>
        <taxon>Decapoda</taxon>
        <taxon>Pleocyemata</taxon>
        <taxon>Brachyura</taxon>
        <taxon>Eubrachyura</taxon>
        <taxon>Portunoidea</taxon>
        <taxon>Portunidae</taxon>
        <taxon>Portuninae</taxon>
        <taxon>Portunus</taxon>
    </lineage>
</organism>
<dbReference type="AlphaFoldDB" id="A0A5B7K464"/>
<protein>
    <submittedName>
        <fullName evidence="2">Uncharacterized protein</fullName>
    </submittedName>
</protein>
<keyword evidence="3" id="KW-1185">Reference proteome</keyword>
<evidence type="ECO:0000256" key="1">
    <source>
        <dbReference type="SAM" id="MobiDB-lite"/>
    </source>
</evidence>
<gene>
    <name evidence="2" type="ORF">E2C01_097256</name>
</gene>
<accession>A0A5B7K464</accession>
<comment type="caution">
    <text evidence="2">The sequence shown here is derived from an EMBL/GenBank/DDBJ whole genome shotgun (WGS) entry which is preliminary data.</text>
</comment>